<dbReference type="AlphaFoldDB" id="A0A0D3K9G5"/>
<dbReference type="Gene3D" id="3.40.50.150">
    <property type="entry name" value="Vaccinia Virus protein VP39"/>
    <property type="match status" value="1"/>
</dbReference>
<accession>A0A0D3K9G5</accession>
<feature type="region of interest" description="Disordered" evidence="1">
    <location>
        <begin position="1"/>
        <end position="23"/>
    </location>
</feature>
<sequence length="265" mass="28193">MDLPTPHATSNGGRMTNNKKGMEMSTTSPLFDEWVQAFDGIHPLVDIGCAWGKNVFEAAKVLANTRGPPAATAVRVMACDCDEAHLAYTRAHAPPDVATAFARVPDAPPAVTASSILIGEVLHFVEGHAIDKTLAWAHDALVPGGVLCLTAGTPWAKFVPGASGMCPIQAVAQSLWEANQGKDWPGSQGVNHQELMAGASLFNMPNDQLPTYLHPIAAEDLSRACERAGFEVLLKREQIHPGWPPASANNGRENAQVVARKVVRA</sequence>
<dbReference type="EnsemblProtists" id="EOD32400">
    <property type="protein sequence ID" value="EOD32400"/>
    <property type="gene ID" value="EMIHUDRAFT_456105"/>
</dbReference>
<dbReference type="GeneID" id="17277673"/>
<organism evidence="2 3">
    <name type="scientific">Emiliania huxleyi (strain CCMP1516)</name>
    <dbReference type="NCBI Taxonomy" id="280463"/>
    <lineage>
        <taxon>Eukaryota</taxon>
        <taxon>Haptista</taxon>
        <taxon>Haptophyta</taxon>
        <taxon>Prymnesiophyceae</taxon>
        <taxon>Isochrysidales</taxon>
        <taxon>Noelaerhabdaceae</taxon>
        <taxon>Emiliania</taxon>
    </lineage>
</organism>
<feature type="compositionally biased region" description="Polar residues" evidence="1">
    <location>
        <begin position="7"/>
        <end position="23"/>
    </location>
</feature>
<name>A0A0D3K9G5_EMIH1</name>
<evidence type="ECO:0000313" key="2">
    <source>
        <dbReference type="EnsemblProtists" id="EOD32400"/>
    </source>
</evidence>
<keyword evidence="3" id="KW-1185">Reference proteome</keyword>
<evidence type="ECO:0000256" key="1">
    <source>
        <dbReference type="SAM" id="MobiDB-lite"/>
    </source>
</evidence>
<proteinExistence type="predicted"/>
<dbReference type="HOGENOM" id="CLU_1221622_0_0_1"/>
<dbReference type="Proteomes" id="UP000013827">
    <property type="component" value="Unassembled WGS sequence"/>
</dbReference>
<evidence type="ECO:0008006" key="4">
    <source>
        <dbReference type="Google" id="ProtNLM"/>
    </source>
</evidence>
<dbReference type="PaxDb" id="2903-EOD32400"/>
<dbReference type="CDD" id="cd02440">
    <property type="entry name" value="AdoMet_MTases"/>
    <property type="match status" value="1"/>
</dbReference>
<protein>
    <recommendedName>
        <fullName evidence="4">Methyltransferase domain-containing protein</fullName>
    </recommendedName>
</protein>
<evidence type="ECO:0000313" key="3">
    <source>
        <dbReference type="Proteomes" id="UP000013827"/>
    </source>
</evidence>
<dbReference type="SUPFAM" id="SSF53335">
    <property type="entry name" value="S-adenosyl-L-methionine-dependent methyltransferases"/>
    <property type="match status" value="1"/>
</dbReference>
<dbReference type="OMA" id="HFVEGHA"/>
<reference evidence="2" key="2">
    <citation type="submission" date="2024-10" db="UniProtKB">
        <authorList>
            <consortium name="EnsemblProtists"/>
        </authorList>
    </citation>
    <scope>IDENTIFICATION</scope>
</reference>
<dbReference type="InterPro" id="IPR029063">
    <property type="entry name" value="SAM-dependent_MTases_sf"/>
</dbReference>
<reference evidence="3" key="1">
    <citation type="journal article" date="2013" name="Nature">
        <title>Pan genome of the phytoplankton Emiliania underpins its global distribution.</title>
        <authorList>
            <person name="Read B.A."/>
            <person name="Kegel J."/>
            <person name="Klute M.J."/>
            <person name="Kuo A."/>
            <person name="Lefebvre S.C."/>
            <person name="Maumus F."/>
            <person name="Mayer C."/>
            <person name="Miller J."/>
            <person name="Monier A."/>
            <person name="Salamov A."/>
            <person name="Young J."/>
            <person name="Aguilar M."/>
            <person name="Claverie J.M."/>
            <person name="Frickenhaus S."/>
            <person name="Gonzalez K."/>
            <person name="Herman E.K."/>
            <person name="Lin Y.C."/>
            <person name="Napier J."/>
            <person name="Ogata H."/>
            <person name="Sarno A.F."/>
            <person name="Shmutz J."/>
            <person name="Schroeder D."/>
            <person name="de Vargas C."/>
            <person name="Verret F."/>
            <person name="von Dassow P."/>
            <person name="Valentin K."/>
            <person name="Van de Peer Y."/>
            <person name="Wheeler G."/>
            <person name="Dacks J.B."/>
            <person name="Delwiche C.F."/>
            <person name="Dyhrman S.T."/>
            <person name="Glockner G."/>
            <person name="John U."/>
            <person name="Richards T."/>
            <person name="Worden A.Z."/>
            <person name="Zhang X."/>
            <person name="Grigoriev I.V."/>
            <person name="Allen A.E."/>
            <person name="Bidle K."/>
            <person name="Borodovsky M."/>
            <person name="Bowler C."/>
            <person name="Brownlee C."/>
            <person name="Cock J.M."/>
            <person name="Elias M."/>
            <person name="Gladyshev V.N."/>
            <person name="Groth M."/>
            <person name="Guda C."/>
            <person name="Hadaegh A."/>
            <person name="Iglesias-Rodriguez M.D."/>
            <person name="Jenkins J."/>
            <person name="Jones B.M."/>
            <person name="Lawson T."/>
            <person name="Leese F."/>
            <person name="Lindquist E."/>
            <person name="Lobanov A."/>
            <person name="Lomsadze A."/>
            <person name="Malik S.B."/>
            <person name="Marsh M.E."/>
            <person name="Mackinder L."/>
            <person name="Mock T."/>
            <person name="Mueller-Roeber B."/>
            <person name="Pagarete A."/>
            <person name="Parker M."/>
            <person name="Probert I."/>
            <person name="Quesneville H."/>
            <person name="Raines C."/>
            <person name="Rensing S.A."/>
            <person name="Riano-Pachon D.M."/>
            <person name="Richier S."/>
            <person name="Rokitta S."/>
            <person name="Shiraiwa Y."/>
            <person name="Soanes D.M."/>
            <person name="van der Giezen M."/>
            <person name="Wahlund T.M."/>
            <person name="Williams B."/>
            <person name="Wilson W."/>
            <person name="Wolfe G."/>
            <person name="Wurch L.L."/>
        </authorList>
    </citation>
    <scope>NUCLEOTIDE SEQUENCE</scope>
</reference>
<dbReference type="KEGG" id="ehx:EMIHUDRAFT_456105"/>
<dbReference type="RefSeq" id="XP_005784829.1">
    <property type="nucleotide sequence ID" value="XM_005784772.1"/>
</dbReference>